<keyword evidence="1" id="KW-0812">Transmembrane</keyword>
<dbReference type="InterPro" id="IPR021448">
    <property type="entry name" value="DUF3098"/>
</dbReference>
<feature type="transmembrane region" description="Helical" evidence="1">
    <location>
        <begin position="50"/>
        <end position="69"/>
    </location>
</feature>
<protein>
    <submittedName>
        <fullName evidence="2">DUF3098 domain-containing protein</fullName>
    </submittedName>
</protein>
<reference evidence="2 3" key="1">
    <citation type="submission" date="2022-03" db="EMBL/GenBank/DDBJ databases">
        <title>Parabacteroides sp. nov. isolated from swine feces.</title>
        <authorList>
            <person name="Bak J.E."/>
        </authorList>
    </citation>
    <scope>NUCLEOTIDE SEQUENCE [LARGE SCALE GENOMIC DNA]</scope>
    <source>
        <strain evidence="2 3">AGMB00274</strain>
    </source>
</reference>
<gene>
    <name evidence="2" type="ORF">MUN53_10250</name>
</gene>
<keyword evidence="1" id="KW-0472">Membrane</keyword>
<dbReference type="Proteomes" id="UP001165444">
    <property type="component" value="Unassembled WGS sequence"/>
</dbReference>
<name>A0ABT0C1X6_9BACT</name>
<keyword evidence="1" id="KW-1133">Transmembrane helix</keyword>
<dbReference type="Pfam" id="PF11297">
    <property type="entry name" value="DUF3098"/>
    <property type="match status" value="1"/>
</dbReference>
<comment type="caution">
    <text evidence="2">The sequence shown here is derived from an EMBL/GenBank/DDBJ whole genome shotgun (WGS) entry which is preliminary data.</text>
</comment>
<accession>A0ABT0C1X6</accession>
<evidence type="ECO:0000313" key="2">
    <source>
        <dbReference type="EMBL" id="MCJ2380987.1"/>
    </source>
</evidence>
<sequence>MAKKDFAFGKENFILIAGAVVLIIIGFILMSGGGSGDNTFNPAIFDTRRIVIAPIVTVIGFIAVVYGILKKSNDKTTSEE</sequence>
<organism evidence="2 3">
    <name type="scientific">Parabacteroides faecalis</name>
    <dbReference type="NCBI Taxonomy" id="2924040"/>
    <lineage>
        <taxon>Bacteria</taxon>
        <taxon>Pseudomonadati</taxon>
        <taxon>Bacteroidota</taxon>
        <taxon>Bacteroidia</taxon>
        <taxon>Bacteroidales</taxon>
        <taxon>Tannerellaceae</taxon>
        <taxon>Parabacteroides</taxon>
    </lineage>
</organism>
<feature type="transmembrane region" description="Helical" evidence="1">
    <location>
        <begin position="12"/>
        <end position="30"/>
    </location>
</feature>
<evidence type="ECO:0000256" key="1">
    <source>
        <dbReference type="SAM" id="Phobius"/>
    </source>
</evidence>
<dbReference type="EMBL" id="JAKZMM010000024">
    <property type="protein sequence ID" value="MCJ2380987.1"/>
    <property type="molecule type" value="Genomic_DNA"/>
</dbReference>
<proteinExistence type="predicted"/>
<keyword evidence="3" id="KW-1185">Reference proteome</keyword>
<dbReference type="RefSeq" id="WP_243325336.1">
    <property type="nucleotide sequence ID" value="NZ_JAKZMM010000024.1"/>
</dbReference>
<evidence type="ECO:0000313" key="3">
    <source>
        <dbReference type="Proteomes" id="UP001165444"/>
    </source>
</evidence>